<evidence type="ECO:0000313" key="2">
    <source>
        <dbReference type="EMBL" id="BCJ90450.1"/>
    </source>
</evidence>
<proteinExistence type="predicted"/>
<dbReference type="InterPro" id="IPR007820">
    <property type="entry name" value="AbrB_fam"/>
</dbReference>
<dbReference type="Pfam" id="PF05145">
    <property type="entry name" value="AbrB"/>
    <property type="match status" value="1"/>
</dbReference>
<keyword evidence="1" id="KW-0472">Membrane</keyword>
<keyword evidence="1" id="KW-0812">Transmembrane</keyword>
<feature type="transmembrane region" description="Helical" evidence="1">
    <location>
        <begin position="44"/>
        <end position="62"/>
    </location>
</feature>
<sequence length="364" mass="37773">MSVGQFDRVCTGLEGRPWTRLALTLVIGAIGGFAASSINMPLAWMLGPFIATAAVSLSGVPLRAIPHGRELGQVIIGLSVGMRFTVSVLAATFALLPAMFLSITAVMVVTTLAAFLLIPLARVDRTTAFFATAAAGMADMAHIAEARGGNPSAVAVVHAIRVALVVLTVPLLVFAFGEHGTVTPPDSRASHDLLLVALAIALGYGFSRLFGLTKFPNPWLIGGVLFGGVLGVTDLLVVSIPRIILIVSQLAIGVSLGAKFERELIVKLPRVAMGAVIVSIILILAAAAGALVLSQLTGLPYSVSLLSIAPAAVTEMTLTAQAMGVDPQIVTAFHVMRVSLVEVSILVVYALFRKIAGATLKAEE</sequence>
<name>A0A6S6QU18_9HYPH</name>
<feature type="transmembrane region" description="Helical" evidence="1">
    <location>
        <begin position="100"/>
        <end position="120"/>
    </location>
</feature>
<accession>A0A6S6QU18</accession>
<dbReference type="KEGG" id="tso:IZ6_11850"/>
<evidence type="ECO:0000313" key="3">
    <source>
        <dbReference type="Proteomes" id="UP000515317"/>
    </source>
</evidence>
<dbReference type="GO" id="GO:0016020">
    <property type="term" value="C:membrane"/>
    <property type="evidence" value="ECO:0007669"/>
    <property type="project" value="InterPro"/>
</dbReference>
<organism evidence="2 3">
    <name type="scientific">Terrihabitans soli</name>
    <dbReference type="NCBI Taxonomy" id="708113"/>
    <lineage>
        <taxon>Bacteria</taxon>
        <taxon>Pseudomonadati</taxon>
        <taxon>Pseudomonadota</taxon>
        <taxon>Alphaproteobacteria</taxon>
        <taxon>Hyphomicrobiales</taxon>
        <taxon>Terrihabitans</taxon>
    </lineage>
</organism>
<feature type="transmembrane region" description="Helical" evidence="1">
    <location>
        <begin position="272"/>
        <end position="293"/>
    </location>
</feature>
<feature type="transmembrane region" description="Helical" evidence="1">
    <location>
        <begin position="189"/>
        <end position="207"/>
    </location>
</feature>
<dbReference type="EMBL" id="AP023361">
    <property type="protein sequence ID" value="BCJ90450.1"/>
    <property type="molecule type" value="Genomic_DNA"/>
</dbReference>
<dbReference type="PANTHER" id="PTHR38457:SF1">
    <property type="entry name" value="REGULATOR ABRB-RELATED"/>
    <property type="match status" value="1"/>
</dbReference>
<keyword evidence="1" id="KW-1133">Transmembrane helix</keyword>
<feature type="transmembrane region" description="Helical" evidence="1">
    <location>
        <begin position="305"/>
        <end position="323"/>
    </location>
</feature>
<feature type="transmembrane region" description="Helical" evidence="1">
    <location>
        <begin position="329"/>
        <end position="352"/>
    </location>
</feature>
<gene>
    <name evidence="2" type="ORF">IZ6_11850</name>
</gene>
<dbReference type="PANTHER" id="PTHR38457">
    <property type="entry name" value="REGULATOR ABRB-RELATED"/>
    <property type="match status" value="1"/>
</dbReference>
<dbReference type="AlphaFoldDB" id="A0A6S6QU18"/>
<feature type="transmembrane region" description="Helical" evidence="1">
    <location>
        <begin position="74"/>
        <end position="94"/>
    </location>
</feature>
<dbReference type="GO" id="GO:0010468">
    <property type="term" value="P:regulation of gene expression"/>
    <property type="evidence" value="ECO:0007669"/>
    <property type="project" value="InterPro"/>
</dbReference>
<feature type="transmembrane region" description="Helical" evidence="1">
    <location>
        <begin position="156"/>
        <end position="177"/>
    </location>
</feature>
<dbReference type="RefSeq" id="WP_222877077.1">
    <property type="nucleotide sequence ID" value="NZ_AP023361.1"/>
</dbReference>
<dbReference type="InterPro" id="IPR017516">
    <property type="entry name" value="AbrB_dup"/>
</dbReference>
<protein>
    <submittedName>
        <fullName evidence="2">Membrane protein</fullName>
    </submittedName>
</protein>
<dbReference type="NCBIfam" id="TIGR03082">
    <property type="entry name" value="Gneg_AbrB_dup"/>
    <property type="match status" value="2"/>
</dbReference>
<keyword evidence="3" id="KW-1185">Reference proteome</keyword>
<feature type="transmembrane region" description="Helical" evidence="1">
    <location>
        <begin position="21"/>
        <end position="38"/>
    </location>
</feature>
<dbReference type="Proteomes" id="UP000515317">
    <property type="component" value="Chromosome"/>
</dbReference>
<evidence type="ECO:0000256" key="1">
    <source>
        <dbReference type="SAM" id="Phobius"/>
    </source>
</evidence>
<dbReference type="PIRSF" id="PIRSF038991">
    <property type="entry name" value="Protein_AbrB"/>
    <property type="match status" value="1"/>
</dbReference>
<feature type="transmembrane region" description="Helical" evidence="1">
    <location>
        <begin position="219"/>
        <end position="238"/>
    </location>
</feature>
<reference evidence="2 3" key="1">
    <citation type="submission" date="2020-08" db="EMBL/GenBank/DDBJ databases">
        <title>Genome sequence of Rhizobiales bacterium strain IZ6.</title>
        <authorList>
            <person name="Nakai R."/>
            <person name="Naganuma T."/>
        </authorList>
    </citation>
    <scope>NUCLEOTIDE SEQUENCE [LARGE SCALE GENOMIC DNA]</scope>
    <source>
        <strain evidence="2 3">IZ6</strain>
    </source>
</reference>